<sequence>MDLTESSTSVLNQETMVVNSPNENEPEKRKRGRSKKKLLVRNYQKKVEITPTCFVFIDKIFFVIIIYGNLV</sequence>
<feature type="transmembrane region" description="Helical" evidence="2">
    <location>
        <begin position="49"/>
        <end position="70"/>
    </location>
</feature>
<comment type="caution">
    <text evidence="3">The sequence shown here is derived from an EMBL/GenBank/DDBJ whole genome shotgun (WGS) entry which is preliminary data.</text>
</comment>
<gene>
    <name evidence="3" type="ORF">BpHYR1_009806</name>
</gene>
<proteinExistence type="predicted"/>
<reference evidence="3 4" key="1">
    <citation type="journal article" date="2018" name="Sci. Rep.">
        <title>Genomic signatures of local adaptation to the degree of environmental predictability in rotifers.</title>
        <authorList>
            <person name="Franch-Gras L."/>
            <person name="Hahn C."/>
            <person name="Garcia-Roger E.M."/>
            <person name="Carmona M.J."/>
            <person name="Serra M."/>
            <person name="Gomez A."/>
        </authorList>
    </citation>
    <scope>NUCLEOTIDE SEQUENCE [LARGE SCALE GENOMIC DNA]</scope>
    <source>
        <strain evidence="3">HYR1</strain>
    </source>
</reference>
<keyword evidence="2" id="KW-1133">Transmembrane helix</keyword>
<protein>
    <submittedName>
        <fullName evidence="3">Uncharacterized protein</fullName>
    </submittedName>
</protein>
<feature type="compositionally biased region" description="Polar residues" evidence="1">
    <location>
        <begin position="1"/>
        <end position="23"/>
    </location>
</feature>
<keyword evidence="4" id="KW-1185">Reference proteome</keyword>
<dbReference type="AlphaFoldDB" id="A0A3M7SZF1"/>
<evidence type="ECO:0000256" key="1">
    <source>
        <dbReference type="SAM" id="MobiDB-lite"/>
    </source>
</evidence>
<evidence type="ECO:0000313" key="3">
    <source>
        <dbReference type="EMBL" id="RNA41154.1"/>
    </source>
</evidence>
<dbReference type="EMBL" id="REGN01000541">
    <property type="protein sequence ID" value="RNA41154.1"/>
    <property type="molecule type" value="Genomic_DNA"/>
</dbReference>
<name>A0A3M7SZF1_BRAPC</name>
<evidence type="ECO:0000256" key="2">
    <source>
        <dbReference type="SAM" id="Phobius"/>
    </source>
</evidence>
<keyword evidence="2" id="KW-0472">Membrane</keyword>
<evidence type="ECO:0000313" key="4">
    <source>
        <dbReference type="Proteomes" id="UP000276133"/>
    </source>
</evidence>
<dbReference type="Proteomes" id="UP000276133">
    <property type="component" value="Unassembled WGS sequence"/>
</dbReference>
<feature type="region of interest" description="Disordered" evidence="1">
    <location>
        <begin position="1"/>
        <end position="35"/>
    </location>
</feature>
<keyword evidence="2" id="KW-0812">Transmembrane</keyword>
<accession>A0A3M7SZF1</accession>
<organism evidence="3 4">
    <name type="scientific">Brachionus plicatilis</name>
    <name type="common">Marine rotifer</name>
    <name type="synonym">Brachionus muelleri</name>
    <dbReference type="NCBI Taxonomy" id="10195"/>
    <lineage>
        <taxon>Eukaryota</taxon>
        <taxon>Metazoa</taxon>
        <taxon>Spiralia</taxon>
        <taxon>Gnathifera</taxon>
        <taxon>Rotifera</taxon>
        <taxon>Eurotatoria</taxon>
        <taxon>Monogononta</taxon>
        <taxon>Pseudotrocha</taxon>
        <taxon>Ploima</taxon>
        <taxon>Brachionidae</taxon>
        <taxon>Brachionus</taxon>
    </lineage>
</organism>